<dbReference type="Gene3D" id="3.40.50.410">
    <property type="entry name" value="von Willebrand factor, type A domain"/>
    <property type="match status" value="1"/>
</dbReference>
<evidence type="ECO:0000256" key="2">
    <source>
        <dbReference type="ARBA" id="ARBA00022525"/>
    </source>
</evidence>
<keyword evidence="3" id="KW-0732">Signal</keyword>
<dbReference type="InterPro" id="IPR052969">
    <property type="entry name" value="Thr-specific_kinase-like"/>
</dbReference>
<reference evidence="5" key="1">
    <citation type="submission" date="2009-11" db="EMBL/GenBank/DDBJ databases">
        <title>Molecular cloning and characterization of von Willebrand factor type A (vWA) domain containing cDNA from disk abalone Haliotis discus discus.</title>
        <authorList>
            <person name="De Zoysa M."/>
            <person name="Lee J."/>
        </authorList>
    </citation>
    <scope>NUCLEOTIDE SEQUENCE</scope>
</reference>
<feature type="domain" description="VWFA" evidence="4">
    <location>
        <begin position="5"/>
        <end position="212"/>
    </location>
</feature>
<dbReference type="PROSITE" id="PS50234">
    <property type="entry name" value="VWFA"/>
    <property type="match status" value="1"/>
</dbReference>
<accession>G8Z4Y9</accession>
<evidence type="ECO:0000256" key="3">
    <source>
        <dbReference type="ARBA" id="ARBA00022729"/>
    </source>
</evidence>
<sequence>MAKLDLAFVMDCTGSMGKYIDSARENIRNIIDQISSDGTRSVKFALVEYRDHPPQDETFVTREHDFISDISRMRSWLDDCSAVGGGDGPEAVVDGLQKLLTFSWRKDATRIAVLIADAPPHGLGIEKDAFPLGCPDKYDPFTAANALATQEITLYVAGCEPSISPYKDFFTGISYITGGQYVPLASANNLAVAIVFGAEEEMSLEHVMKTEVAKVMEHMDMSGRVQKNRSN</sequence>
<dbReference type="InterPro" id="IPR056861">
    <property type="entry name" value="HMCN1-like_VWA"/>
</dbReference>
<dbReference type="EMBL" id="GU186847">
    <property type="protein sequence ID" value="ADQ43239.1"/>
    <property type="molecule type" value="mRNA"/>
</dbReference>
<dbReference type="InterPro" id="IPR036465">
    <property type="entry name" value="vWFA_dom_sf"/>
</dbReference>
<dbReference type="SUPFAM" id="SSF53300">
    <property type="entry name" value="vWA-like"/>
    <property type="match status" value="1"/>
</dbReference>
<evidence type="ECO:0000313" key="5">
    <source>
        <dbReference type="EMBL" id="ADQ43239.1"/>
    </source>
</evidence>
<dbReference type="GO" id="GO:0004674">
    <property type="term" value="F:protein serine/threonine kinase activity"/>
    <property type="evidence" value="ECO:0007669"/>
    <property type="project" value="TreeGrafter"/>
</dbReference>
<dbReference type="PANTHER" id="PTHR47763:SF1">
    <property type="entry name" value="DUF659 DOMAIN-CONTAINING PROTEIN"/>
    <property type="match status" value="1"/>
</dbReference>
<proteinExistence type="evidence at transcript level"/>
<dbReference type="PANTHER" id="PTHR47763">
    <property type="entry name" value="ALPHA-PROTEIN KINASE VWKA"/>
    <property type="match status" value="1"/>
</dbReference>
<name>G8Z4Y9_HALDI</name>
<keyword evidence="2" id="KW-0964">Secreted</keyword>
<dbReference type="AlphaFoldDB" id="G8Z4Y9"/>
<evidence type="ECO:0000259" key="4">
    <source>
        <dbReference type="PROSITE" id="PS50234"/>
    </source>
</evidence>
<dbReference type="GO" id="GO:0005737">
    <property type="term" value="C:cytoplasm"/>
    <property type="evidence" value="ECO:0007669"/>
    <property type="project" value="TreeGrafter"/>
</dbReference>
<dbReference type="CDD" id="cd00198">
    <property type="entry name" value="vWFA"/>
    <property type="match status" value="1"/>
</dbReference>
<protein>
    <submittedName>
        <fullName evidence="5">von Willebrand factor type A domain containing protein</fullName>
    </submittedName>
</protein>
<dbReference type="InterPro" id="IPR002035">
    <property type="entry name" value="VWF_A"/>
</dbReference>
<dbReference type="SMART" id="SM00327">
    <property type="entry name" value="VWA"/>
    <property type="match status" value="1"/>
</dbReference>
<organism evidence="5">
    <name type="scientific">Haliotis discus discus</name>
    <name type="common">disc abalone</name>
    <dbReference type="NCBI Taxonomy" id="91233"/>
    <lineage>
        <taxon>Eukaryota</taxon>
        <taxon>Metazoa</taxon>
        <taxon>Spiralia</taxon>
        <taxon>Lophotrochozoa</taxon>
        <taxon>Mollusca</taxon>
        <taxon>Gastropoda</taxon>
        <taxon>Vetigastropoda</taxon>
        <taxon>Lepetellida</taxon>
        <taxon>Haliotoidea</taxon>
        <taxon>Haliotidae</taxon>
        <taxon>Haliotis</taxon>
    </lineage>
</organism>
<dbReference type="Pfam" id="PF25106">
    <property type="entry name" value="VWA_4"/>
    <property type="match status" value="1"/>
</dbReference>
<evidence type="ECO:0000256" key="1">
    <source>
        <dbReference type="ARBA" id="ARBA00004613"/>
    </source>
</evidence>
<comment type="subcellular location">
    <subcellularLocation>
        <location evidence="1">Secreted</location>
    </subcellularLocation>
</comment>
<gene>
    <name evidence="5" type="primary">vWA</name>
</gene>